<dbReference type="InterPro" id="IPR052155">
    <property type="entry name" value="Biofilm_reg_signaling"/>
</dbReference>
<dbReference type="Gene3D" id="1.10.3210.10">
    <property type="entry name" value="Hypothetical protein af1432"/>
    <property type="match status" value="1"/>
</dbReference>
<dbReference type="Pfam" id="PF12860">
    <property type="entry name" value="PAS_7"/>
    <property type="match status" value="1"/>
</dbReference>
<dbReference type="InterPro" id="IPR000160">
    <property type="entry name" value="GGDEF_dom"/>
</dbReference>
<dbReference type="CDD" id="cd00130">
    <property type="entry name" value="PAS"/>
    <property type="match status" value="2"/>
</dbReference>
<dbReference type="PANTHER" id="PTHR44757:SF2">
    <property type="entry name" value="BIOFILM ARCHITECTURE MAINTENANCE PROTEIN MBAA"/>
    <property type="match status" value="1"/>
</dbReference>
<keyword evidence="1" id="KW-0812">Transmembrane</keyword>
<dbReference type="SMART" id="SM00471">
    <property type="entry name" value="HDc"/>
    <property type="match status" value="1"/>
</dbReference>
<dbReference type="InterPro" id="IPR037522">
    <property type="entry name" value="HD_GYP_dom"/>
</dbReference>
<keyword evidence="7" id="KW-1185">Reference proteome</keyword>
<proteinExistence type="predicted"/>
<dbReference type="InterPro" id="IPR001610">
    <property type="entry name" value="PAC"/>
</dbReference>
<dbReference type="Pfam" id="PF08448">
    <property type="entry name" value="PAS_4"/>
    <property type="match status" value="1"/>
</dbReference>
<feature type="domain" description="PAC" evidence="3">
    <location>
        <begin position="298"/>
        <end position="350"/>
    </location>
</feature>
<dbReference type="CDD" id="cd00077">
    <property type="entry name" value="HDc"/>
    <property type="match status" value="1"/>
</dbReference>
<feature type="transmembrane region" description="Helical" evidence="1">
    <location>
        <begin position="187"/>
        <end position="206"/>
    </location>
</feature>
<keyword evidence="1" id="KW-1133">Transmembrane helix</keyword>
<dbReference type="STRING" id="1123282.SAMN02745823_02702"/>
<evidence type="ECO:0000259" key="4">
    <source>
        <dbReference type="PROSITE" id="PS50887"/>
    </source>
</evidence>
<organism evidence="6 7">
    <name type="scientific">Sporobacter termitidis DSM 10068</name>
    <dbReference type="NCBI Taxonomy" id="1123282"/>
    <lineage>
        <taxon>Bacteria</taxon>
        <taxon>Bacillati</taxon>
        <taxon>Bacillota</taxon>
        <taxon>Clostridia</taxon>
        <taxon>Eubacteriales</taxon>
        <taxon>Oscillospiraceae</taxon>
        <taxon>Sporobacter</taxon>
    </lineage>
</organism>
<dbReference type="InterPro" id="IPR013656">
    <property type="entry name" value="PAS_4"/>
</dbReference>
<name>A0A1M5YNM4_9FIRM</name>
<gene>
    <name evidence="6" type="ORF">SAMN02745823_02702</name>
</gene>
<dbReference type="InterPro" id="IPR029787">
    <property type="entry name" value="Nucleotide_cyclase"/>
</dbReference>
<accession>A0A1M5YNM4</accession>
<dbReference type="InterPro" id="IPR035965">
    <property type="entry name" value="PAS-like_dom_sf"/>
</dbReference>
<dbReference type="InterPro" id="IPR003607">
    <property type="entry name" value="HD/PDEase_dom"/>
</dbReference>
<dbReference type="RefSeq" id="WP_159435424.1">
    <property type="nucleotide sequence ID" value="NZ_FQXV01000009.1"/>
</dbReference>
<dbReference type="SUPFAM" id="SSF109604">
    <property type="entry name" value="HD-domain/PDEase-like"/>
    <property type="match status" value="1"/>
</dbReference>
<dbReference type="Gene3D" id="3.30.450.20">
    <property type="entry name" value="PAS domain"/>
    <property type="match status" value="3"/>
</dbReference>
<protein>
    <submittedName>
        <fullName evidence="6">PAS domain S-box-containing protein/diguanylate cyclase (GGDEF) domain-containing protein</fullName>
    </submittedName>
</protein>
<keyword evidence="1" id="KW-0472">Membrane</keyword>
<dbReference type="PROSITE" id="PS50887">
    <property type="entry name" value="GGDEF"/>
    <property type="match status" value="1"/>
</dbReference>
<dbReference type="SMART" id="SM00267">
    <property type="entry name" value="GGDEF"/>
    <property type="match status" value="1"/>
</dbReference>
<feature type="domain" description="GGDEF" evidence="4">
    <location>
        <begin position="632"/>
        <end position="765"/>
    </location>
</feature>
<dbReference type="PROSITE" id="PS50113">
    <property type="entry name" value="PAC"/>
    <property type="match status" value="2"/>
</dbReference>
<dbReference type="InterPro" id="IPR043128">
    <property type="entry name" value="Rev_trsase/Diguanyl_cyclase"/>
</dbReference>
<dbReference type="PANTHER" id="PTHR44757">
    <property type="entry name" value="DIGUANYLATE CYCLASE DGCP"/>
    <property type="match status" value="1"/>
</dbReference>
<dbReference type="SMART" id="SM00091">
    <property type="entry name" value="PAS"/>
    <property type="match status" value="3"/>
</dbReference>
<feature type="domain" description="HD-GYP" evidence="5">
    <location>
        <begin position="757"/>
        <end position="945"/>
    </location>
</feature>
<dbReference type="PROSITE" id="PS51832">
    <property type="entry name" value="HD_GYP"/>
    <property type="match status" value="1"/>
</dbReference>
<dbReference type="Proteomes" id="UP000183995">
    <property type="component" value="Unassembled WGS sequence"/>
</dbReference>
<dbReference type="Pfam" id="PF13487">
    <property type="entry name" value="HD_5"/>
    <property type="match status" value="1"/>
</dbReference>
<dbReference type="NCBIfam" id="TIGR00229">
    <property type="entry name" value="sensory_box"/>
    <property type="match status" value="2"/>
</dbReference>
<dbReference type="InterPro" id="IPR000014">
    <property type="entry name" value="PAS"/>
</dbReference>
<evidence type="ECO:0000313" key="6">
    <source>
        <dbReference type="EMBL" id="SHI13531.1"/>
    </source>
</evidence>
<dbReference type="InterPro" id="IPR000700">
    <property type="entry name" value="PAS-assoc_C"/>
</dbReference>
<evidence type="ECO:0000313" key="7">
    <source>
        <dbReference type="Proteomes" id="UP000183995"/>
    </source>
</evidence>
<dbReference type="Pfam" id="PF00990">
    <property type="entry name" value="GGDEF"/>
    <property type="match status" value="1"/>
</dbReference>
<evidence type="ECO:0000256" key="1">
    <source>
        <dbReference type="SAM" id="Phobius"/>
    </source>
</evidence>
<dbReference type="EMBL" id="FQXV01000009">
    <property type="protein sequence ID" value="SHI13531.1"/>
    <property type="molecule type" value="Genomic_DNA"/>
</dbReference>
<feature type="domain" description="PAC" evidence="3">
    <location>
        <begin position="426"/>
        <end position="478"/>
    </location>
</feature>
<feature type="domain" description="PAS" evidence="2">
    <location>
        <begin position="220"/>
        <end position="293"/>
    </location>
</feature>
<dbReference type="PROSITE" id="PS50112">
    <property type="entry name" value="PAS"/>
    <property type="match status" value="2"/>
</dbReference>
<dbReference type="SUPFAM" id="SSF55073">
    <property type="entry name" value="Nucleotide cyclase"/>
    <property type="match status" value="1"/>
</dbReference>
<feature type="domain" description="PAS" evidence="2">
    <location>
        <begin position="351"/>
        <end position="407"/>
    </location>
</feature>
<dbReference type="CDD" id="cd01949">
    <property type="entry name" value="GGDEF"/>
    <property type="match status" value="1"/>
</dbReference>
<dbReference type="OrthoDB" id="9804747at2"/>
<dbReference type="Gene3D" id="3.30.70.270">
    <property type="match status" value="1"/>
</dbReference>
<evidence type="ECO:0000259" key="5">
    <source>
        <dbReference type="PROSITE" id="PS51832"/>
    </source>
</evidence>
<reference evidence="6 7" key="1">
    <citation type="submission" date="2016-11" db="EMBL/GenBank/DDBJ databases">
        <authorList>
            <person name="Jaros S."/>
            <person name="Januszkiewicz K."/>
            <person name="Wedrychowicz H."/>
        </authorList>
    </citation>
    <scope>NUCLEOTIDE SEQUENCE [LARGE SCALE GENOMIC DNA]</scope>
    <source>
        <strain evidence="6 7">DSM 10068</strain>
    </source>
</reference>
<dbReference type="NCBIfam" id="TIGR00254">
    <property type="entry name" value="GGDEF"/>
    <property type="match status" value="1"/>
</dbReference>
<dbReference type="SMART" id="SM00086">
    <property type="entry name" value="PAC"/>
    <property type="match status" value="2"/>
</dbReference>
<dbReference type="AlphaFoldDB" id="A0A1M5YNM4"/>
<sequence length="945" mass="105997">MSGRKRFDLFLIGGFSFLILLVIVLALLGASSLGKSRALFRQTHQNSFQAWIETERANADLITVHRAMKDVALSRNDEQLQSALNDVDTCDLNIRDYFSSMKVSDPGNPLLSDVMDAYNGWIPIKTWTITFAQNGQYELAAENTRVADYAQVKLIRSKMQLLIEQKRAEADKAYAQSEHMAAVYGQYLFWMTLLAVLLAVGMSVYVRSRLLQIQHTLHEEKEKLQITLNSIGDGVITTDTDRNVVGLNKVAEEFTGWKTAEAFGRPFSQVFDITNAYTGERAKDPVEEVLTTDSICLLENHTILTSRDGVRRHIADSAAPIKDENGETSGVVMIFRDVTERKLAEKLLMDSEERFRTIFEQAPIGIAVSDPATGRILEINGRFAEIIGRPRAAVMDVDWMSFTHPDDLRGDLDGAALLSAGKIPGYHMEKRYIRPDASVVWADMSVTLIKDRRSEGPVNLCMIADITELKNAERALAQSNTMLEATLQATADGIEALDLDGNFFFYNDQFRKMWDLPEDIADIDFTFAHILARLANPNAALSGIHDLMGRFPLEPFRELRLTDGRTIERYAKPILVDGQKTTGYVLSYRDISESKRRETEILYLNYHDLLTGLYNRAYFEEACSRLDCGRQLPISVIMGDINGLKLVNDAFGHKEGDKLLVEIARILSVCCRKEDILARTGGDEFCILLPQTAAADARAICKRIYSDCVKYGNKSVKDAFYLSISLGYATKTEAETTIESILAEAEGYMYKQKLLERKSMRSSLLSSIKTTMAEKNHITAEHEERLVALSKLIGEAMDLSDAQINELELLSTLHDLGKLSIDDQILNKPGDLTEDEWVEIRKHPEVGYRITQASPELAPIAEYILCHHEHWDGSGYPQGLRGEAIPLLSRIVSVVDSYDAMTQDRPYRTAMPRPDAIREILANAGTQFDPAVAQIFISVLQEFGC</sequence>
<dbReference type="InterPro" id="IPR024478">
    <property type="entry name" value="HlyB_4HB_MCP"/>
</dbReference>
<dbReference type="Pfam" id="PF13188">
    <property type="entry name" value="PAS_8"/>
    <property type="match status" value="1"/>
</dbReference>
<evidence type="ECO:0000259" key="2">
    <source>
        <dbReference type="PROSITE" id="PS50112"/>
    </source>
</evidence>
<dbReference type="Pfam" id="PF12729">
    <property type="entry name" value="4HB_MCP_1"/>
    <property type="match status" value="1"/>
</dbReference>
<evidence type="ECO:0000259" key="3">
    <source>
        <dbReference type="PROSITE" id="PS50113"/>
    </source>
</evidence>
<dbReference type="SUPFAM" id="SSF55785">
    <property type="entry name" value="PYP-like sensor domain (PAS domain)"/>
    <property type="match status" value="3"/>
</dbReference>